<comment type="similarity">
    <text evidence="1">Belongs to the peptidase S33 family.</text>
</comment>
<reference evidence="4 5" key="1">
    <citation type="journal article" date="2015" name="Genome Announc.">
        <title>Complete Genome Sequence of Steroid-Transforming Nocardioides simplex VKM Ac-2033D.</title>
        <authorList>
            <person name="Shtratnikova V.Y."/>
            <person name="Schelkunov M.I."/>
            <person name="Pekov Y.A."/>
            <person name="Fokina V.V."/>
            <person name="Logacheva M.D."/>
            <person name="Sokolov S.L."/>
            <person name="Bragin E.Y."/>
            <person name="Ashapkin V.V."/>
            <person name="Donova M.V."/>
        </authorList>
    </citation>
    <scope>NUCLEOTIDE SEQUENCE [LARGE SCALE GENOMIC DNA]</scope>
    <source>
        <strain evidence="4 5">VKM Ac-2033D</strain>
    </source>
</reference>
<dbReference type="Gene3D" id="3.40.50.1820">
    <property type="entry name" value="alpha/beta hydrolase"/>
    <property type="match status" value="1"/>
</dbReference>
<accession>A0A0A1DPL0</accession>
<evidence type="ECO:0000256" key="3">
    <source>
        <dbReference type="ARBA" id="ARBA00022801"/>
    </source>
</evidence>
<evidence type="ECO:0000256" key="2">
    <source>
        <dbReference type="ARBA" id="ARBA00022797"/>
    </source>
</evidence>
<proteinExistence type="inferred from homology"/>
<dbReference type="Proteomes" id="UP000030300">
    <property type="component" value="Chromosome"/>
</dbReference>
<dbReference type="HOGENOM" id="CLU_019414_0_1_11"/>
<evidence type="ECO:0000313" key="5">
    <source>
        <dbReference type="Proteomes" id="UP000030300"/>
    </source>
</evidence>
<dbReference type="InterPro" id="IPR016292">
    <property type="entry name" value="Epoxide_hydrolase"/>
</dbReference>
<keyword evidence="3 4" id="KW-0378">Hydrolase</keyword>
<dbReference type="GO" id="GO:0097176">
    <property type="term" value="P:epoxide metabolic process"/>
    <property type="evidence" value="ECO:0007669"/>
    <property type="project" value="TreeGrafter"/>
</dbReference>
<dbReference type="eggNOG" id="COG0596">
    <property type="taxonomic scope" value="Bacteria"/>
</dbReference>
<dbReference type="STRING" id="2045.KR76_20005"/>
<dbReference type="AlphaFoldDB" id="A0A0A1DPL0"/>
<dbReference type="SUPFAM" id="SSF53474">
    <property type="entry name" value="alpha/beta-Hydrolases"/>
    <property type="match status" value="1"/>
</dbReference>
<dbReference type="InterPro" id="IPR029058">
    <property type="entry name" value="AB_hydrolase_fold"/>
</dbReference>
<dbReference type="EMBL" id="CP009896">
    <property type="protein sequence ID" value="AIY18473.1"/>
    <property type="molecule type" value="Genomic_DNA"/>
</dbReference>
<keyword evidence="5" id="KW-1185">Reference proteome</keyword>
<evidence type="ECO:0000313" key="4">
    <source>
        <dbReference type="EMBL" id="AIY18473.1"/>
    </source>
</evidence>
<dbReference type="GeneID" id="96611081"/>
<dbReference type="PANTHER" id="PTHR21661:SF35">
    <property type="entry name" value="EPOXIDE HYDROLASE"/>
    <property type="match status" value="1"/>
</dbReference>
<gene>
    <name evidence="4" type="ORF">KR76_20005</name>
</gene>
<dbReference type="PIRSF" id="PIRSF001112">
    <property type="entry name" value="Epoxide_hydrolase"/>
    <property type="match status" value="1"/>
</dbReference>
<dbReference type="OrthoDB" id="4654311at2"/>
<dbReference type="KEGG" id="psim:KR76_20005"/>
<evidence type="ECO:0000256" key="1">
    <source>
        <dbReference type="ARBA" id="ARBA00010088"/>
    </source>
</evidence>
<organism evidence="4 5">
    <name type="scientific">Nocardioides simplex</name>
    <name type="common">Arthrobacter simplex</name>
    <dbReference type="NCBI Taxonomy" id="2045"/>
    <lineage>
        <taxon>Bacteria</taxon>
        <taxon>Bacillati</taxon>
        <taxon>Actinomycetota</taxon>
        <taxon>Actinomycetes</taxon>
        <taxon>Propionibacteriales</taxon>
        <taxon>Nocardioidaceae</taxon>
        <taxon>Pimelobacter</taxon>
    </lineage>
</organism>
<dbReference type="GO" id="GO:0033961">
    <property type="term" value="F:cis-stilbene-oxide hydrolase activity"/>
    <property type="evidence" value="ECO:0007669"/>
    <property type="project" value="UniProtKB-EC"/>
</dbReference>
<dbReference type="PRINTS" id="PR00412">
    <property type="entry name" value="EPOXHYDRLASE"/>
</dbReference>
<keyword evidence="2" id="KW-0058">Aromatic hydrocarbons catabolism</keyword>
<dbReference type="InterPro" id="IPR010497">
    <property type="entry name" value="Epoxide_hydro_N"/>
</dbReference>
<sequence>MNQITPFVIDIPQTDLDDLRDRLDRTRFAPAVPGDSWEYGTPESYLRAMVERWKDLDWRAVEARLNAYDGFVTEVDGQRIHFLHVRSKHADATPLLLAHTYPGSQLDFLDMIEPLVDPEAHGGTADQAFHLVIPSMPGFGWSTPVADTGWTMKRVAAAYDVLMRRLGYDSYGIHGSDGGAMVGRELAVANPEGFRGAHVLHLFSFPSGDPAEFEGFGPKEYAALEHMQWFQSVGGYNQMNGTRPQTVAAGLADSPVAVLAYSELFESFGNGTSLVAPEQVLAQATLYWLTNTYGSAARYHYEEQHSGAEPVVSTGRLGVAVFKDDFQTIRSLADRDNANIDHWSEFPRGGHFAAQEVPEDVVADLRVFFA</sequence>
<protein>
    <submittedName>
        <fullName evidence="4">Epoxide hydrolase</fullName>
        <ecNumber evidence="4">3.3.2.9</ecNumber>
    </submittedName>
</protein>
<name>A0A0A1DPL0_NOCSI</name>
<dbReference type="PANTHER" id="PTHR21661">
    <property type="entry name" value="EPOXIDE HYDROLASE 1-RELATED"/>
    <property type="match status" value="1"/>
</dbReference>
<dbReference type="Pfam" id="PF06441">
    <property type="entry name" value="EHN"/>
    <property type="match status" value="1"/>
</dbReference>
<dbReference type="EC" id="3.3.2.9" evidence="4"/>
<dbReference type="InterPro" id="IPR000639">
    <property type="entry name" value="Epox_hydrolase-like"/>
</dbReference>
<dbReference type="RefSeq" id="WP_038680738.1">
    <property type="nucleotide sequence ID" value="NZ_BJMC01000022.1"/>
</dbReference>